<dbReference type="NCBIfam" id="NF040785">
    <property type="entry name" value="CD3324_fam"/>
    <property type="match status" value="1"/>
</dbReference>
<proteinExistence type="predicted"/>
<dbReference type="SUPFAM" id="SSF46689">
    <property type="entry name" value="Homeodomain-like"/>
    <property type="match status" value="1"/>
</dbReference>
<dbReference type="AlphaFoldDB" id="A0A8J8MLX2"/>
<sequence length="88" mass="10573">MNYVNAKKILPEHLVKEIQQYVQGGFIYIPSQPETRKRWGEKSGYRDRIKRRNMTIKSKYLEGYTKDDLAKEYCLSMDSIHKIIYKKI</sequence>
<gene>
    <name evidence="1" type="ORF">HZI73_18115</name>
</gene>
<dbReference type="PANTHER" id="PTHR37812">
    <property type="entry name" value="MU-LIKE PROPHAGE FLUMU PROTEIN C"/>
    <property type="match status" value="1"/>
</dbReference>
<evidence type="ECO:0000313" key="1">
    <source>
        <dbReference type="EMBL" id="QUI24090.1"/>
    </source>
</evidence>
<dbReference type="PANTHER" id="PTHR37812:SF1">
    <property type="entry name" value="MU-LIKE PROPHAGE FLUMU PROTEIN C"/>
    <property type="match status" value="1"/>
</dbReference>
<protein>
    <recommendedName>
        <fullName evidence="3">Mor transcription activator domain-containing protein</fullName>
    </recommendedName>
</protein>
<keyword evidence="2" id="KW-1185">Reference proteome</keyword>
<evidence type="ECO:0008006" key="3">
    <source>
        <dbReference type="Google" id="ProtNLM"/>
    </source>
</evidence>
<evidence type="ECO:0000313" key="2">
    <source>
        <dbReference type="Proteomes" id="UP000683246"/>
    </source>
</evidence>
<dbReference type="RefSeq" id="WP_212694782.1">
    <property type="nucleotide sequence ID" value="NZ_CP058649.1"/>
</dbReference>
<dbReference type="InterPro" id="IPR052411">
    <property type="entry name" value="c-mor_Regulatory_Protein"/>
</dbReference>
<dbReference type="KEGG" id="vpy:HZI73_18115"/>
<organism evidence="1 2">
    <name type="scientific">Vallitalea pronyensis</name>
    <dbReference type="NCBI Taxonomy" id="1348613"/>
    <lineage>
        <taxon>Bacteria</taxon>
        <taxon>Bacillati</taxon>
        <taxon>Bacillota</taxon>
        <taxon>Clostridia</taxon>
        <taxon>Lachnospirales</taxon>
        <taxon>Vallitaleaceae</taxon>
        <taxon>Vallitalea</taxon>
    </lineage>
</organism>
<name>A0A8J8MLX2_9FIRM</name>
<dbReference type="EMBL" id="CP058649">
    <property type="protein sequence ID" value="QUI24090.1"/>
    <property type="molecule type" value="Genomic_DNA"/>
</dbReference>
<dbReference type="InterPro" id="IPR049739">
    <property type="entry name" value="YraL-like"/>
</dbReference>
<dbReference type="Proteomes" id="UP000683246">
    <property type="component" value="Chromosome"/>
</dbReference>
<reference evidence="1" key="1">
    <citation type="submission" date="2020-07" db="EMBL/GenBank/DDBJ databases">
        <title>Vallitalea pronyensis genome.</title>
        <authorList>
            <person name="Postec A."/>
        </authorList>
    </citation>
    <scope>NUCLEOTIDE SEQUENCE</scope>
    <source>
        <strain evidence="1">FatNI3</strain>
    </source>
</reference>
<dbReference type="InterPro" id="IPR009057">
    <property type="entry name" value="Homeodomain-like_sf"/>
</dbReference>
<accession>A0A8J8MLX2</accession>